<sequence length="310" mass="34583">MIVSASRRTDIPAFFAEWFMQRVREGYVYRVNPFHVKMAKAVSLKPGDVDGIVFWTKQPKPLLRHLDELDGRGFRYYFQMTLNDYPALFEPGLAPLDARVEQLIALSERIGPERVVWRYDPIIVSTATPVAYHIETLAALAERLQGHSVRLVISFLDMYGKVEKRLAKLRQLHPGLALTDIAAPEQRGLLAELMQAVQAIAARTGFTVQSCAEAADLSLWGTVHGACIDAELLARSGPGGALTHRKDRNQRSECLCTEAVDIGMYNTCLFNCTYCYAVQSDKAVRSALQRHVPGSASLLYDYGPGEPERP</sequence>
<dbReference type="Pfam" id="PF08902">
    <property type="entry name" value="DUF1848"/>
    <property type="match status" value="1"/>
</dbReference>
<name>A0A4Y8PSH6_9BACL</name>
<dbReference type="Proteomes" id="UP000298246">
    <property type="component" value="Unassembled WGS sequence"/>
</dbReference>
<organism evidence="1 2">
    <name type="scientific">Paenibacillus athensensis</name>
    <dbReference type="NCBI Taxonomy" id="1967502"/>
    <lineage>
        <taxon>Bacteria</taxon>
        <taxon>Bacillati</taxon>
        <taxon>Bacillota</taxon>
        <taxon>Bacilli</taxon>
        <taxon>Bacillales</taxon>
        <taxon>Paenibacillaceae</taxon>
        <taxon>Paenibacillus</taxon>
    </lineage>
</organism>
<evidence type="ECO:0000313" key="1">
    <source>
        <dbReference type="EMBL" id="TFE83906.1"/>
    </source>
</evidence>
<dbReference type="AlphaFoldDB" id="A0A4Y8PSH6"/>
<dbReference type="RefSeq" id="WP_134756670.1">
    <property type="nucleotide sequence ID" value="NZ_MYFO02000003.1"/>
</dbReference>
<gene>
    <name evidence="1" type="ORF">B5M42_21640</name>
</gene>
<keyword evidence="2" id="KW-1185">Reference proteome</keyword>
<dbReference type="InterPro" id="IPR014998">
    <property type="entry name" value="DUF1848"/>
</dbReference>
<accession>A0A4Y8PSH6</accession>
<evidence type="ECO:0000313" key="2">
    <source>
        <dbReference type="Proteomes" id="UP000298246"/>
    </source>
</evidence>
<evidence type="ECO:0008006" key="3">
    <source>
        <dbReference type="Google" id="ProtNLM"/>
    </source>
</evidence>
<reference evidence="1 2" key="1">
    <citation type="submission" date="2017-03" db="EMBL/GenBank/DDBJ databases">
        <title>Isolation of Levoglucosan Utilizing Bacteria.</title>
        <authorList>
            <person name="Arya A.S."/>
        </authorList>
    </citation>
    <scope>NUCLEOTIDE SEQUENCE [LARGE SCALE GENOMIC DNA]</scope>
    <source>
        <strain evidence="1 2">MEC069</strain>
    </source>
</reference>
<proteinExistence type="predicted"/>
<dbReference type="OrthoDB" id="9771212at2"/>
<protein>
    <recommendedName>
        <fullName evidence="3">DUF1848 domain-containing protein</fullName>
    </recommendedName>
</protein>
<dbReference type="EMBL" id="MYFO01000041">
    <property type="protein sequence ID" value="TFE83906.1"/>
    <property type="molecule type" value="Genomic_DNA"/>
</dbReference>
<comment type="caution">
    <text evidence="1">The sequence shown here is derived from an EMBL/GenBank/DDBJ whole genome shotgun (WGS) entry which is preliminary data.</text>
</comment>